<evidence type="ECO:0000313" key="3">
    <source>
        <dbReference type="Proteomes" id="UP000616839"/>
    </source>
</evidence>
<evidence type="ECO:0000313" key="2">
    <source>
        <dbReference type="EMBL" id="MBD8868638.1"/>
    </source>
</evidence>
<dbReference type="Proteomes" id="UP000616839">
    <property type="component" value="Unassembled WGS sequence"/>
</dbReference>
<keyword evidence="1" id="KW-0472">Membrane</keyword>
<feature type="transmembrane region" description="Helical" evidence="1">
    <location>
        <begin position="57"/>
        <end position="77"/>
    </location>
</feature>
<organism evidence="2 3">
    <name type="scientific">Nocardioides donggukensis</name>
    <dbReference type="NCBI Taxonomy" id="2774019"/>
    <lineage>
        <taxon>Bacteria</taxon>
        <taxon>Bacillati</taxon>
        <taxon>Actinomycetota</taxon>
        <taxon>Actinomycetes</taxon>
        <taxon>Propionibacteriales</taxon>
        <taxon>Nocardioidaceae</taxon>
        <taxon>Nocardioides</taxon>
    </lineage>
</organism>
<proteinExistence type="predicted"/>
<dbReference type="EMBL" id="JACYXZ010000001">
    <property type="protein sequence ID" value="MBD8868638.1"/>
    <property type="molecule type" value="Genomic_DNA"/>
</dbReference>
<dbReference type="InterPro" id="IPR021385">
    <property type="entry name" value="DUF3017"/>
</dbReference>
<protein>
    <submittedName>
        <fullName evidence="2">DUF3017 domain-containing protein</fullName>
    </submittedName>
</protein>
<sequence length="82" mass="8172">MVYLGVLGGALAGIGVAATGAWRNGVSWLAIALIAAAAARLVLPDPDAGMLRVRSKLLDVVILVGTGIALLSLVATIPNQPG</sequence>
<keyword evidence="1" id="KW-0812">Transmembrane</keyword>
<accession>A0A927K311</accession>
<keyword evidence="3" id="KW-1185">Reference proteome</keyword>
<feature type="transmembrane region" description="Helical" evidence="1">
    <location>
        <begin position="27"/>
        <end position="45"/>
    </location>
</feature>
<name>A0A927K311_9ACTN</name>
<comment type="caution">
    <text evidence="2">The sequence shown here is derived from an EMBL/GenBank/DDBJ whole genome shotgun (WGS) entry which is preliminary data.</text>
</comment>
<reference evidence="2" key="1">
    <citation type="submission" date="2020-09" db="EMBL/GenBank/DDBJ databases">
        <title>Nocardioides sp. strain MJB4 16S ribosomal RNA gene Genome sequencing and assembly.</title>
        <authorList>
            <person name="Kim I."/>
        </authorList>
    </citation>
    <scope>NUCLEOTIDE SEQUENCE</scope>
    <source>
        <strain evidence="2">MJB4</strain>
    </source>
</reference>
<dbReference type="AlphaFoldDB" id="A0A927K311"/>
<dbReference type="Pfam" id="PF11222">
    <property type="entry name" value="DUF3017"/>
    <property type="match status" value="1"/>
</dbReference>
<gene>
    <name evidence="2" type="ORF">IE331_03275</name>
</gene>
<keyword evidence="1" id="KW-1133">Transmembrane helix</keyword>
<evidence type="ECO:0000256" key="1">
    <source>
        <dbReference type="SAM" id="Phobius"/>
    </source>
</evidence>